<dbReference type="EMBL" id="CP036339">
    <property type="protein sequence ID" value="QDT70968.1"/>
    <property type="molecule type" value="Genomic_DNA"/>
</dbReference>
<dbReference type="AlphaFoldDB" id="A0A517TRJ1"/>
<dbReference type="RefSeq" id="WP_145429976.1">
    <property type="nucleotide sequence ID" value="NZ_CP036339.1"/>
</dbReference>
<evidence type="ECO:0000313" key="1">
    <source>
        <dbReference type="EMBL" id="QDT70968.1"/>
    </source>
</evidence>
<dbReference type="Proteomes" id="UP000317909">
    <property type="component" value="Chromosome"/>
</dbReference>
<gene>
    <name evidence="1" type="ORF">I41_01230</name>
</gene>
<evidence type="ECO:0000313" key="2">
    <source>
        <dbReference type="Proteomes" id="UP000317909"/>
    </source>
</evidence>
<proteinExistence type="predicted"/>
<organism evidence="1 2">
    <name type="scientific">Lacipirellula limnantheis</name>
    <dbReference type="NCBI Taxonomy" id="2528024"/>
    <lineage>
        <taxon>Bacteria</taxon>
        <taxon>Pseudomonadati</taxon>
        <taxon>Planctomycetota</taxon>
        <taxon>Planctomycetia</taxon>
        <taxon>Pirellulales</taxon>
        <taxon>Lacipirellulaceae</taxon>
        <taxon>Lacipirellula</taxon>
    </lineage>
</organism>
<sequence length="168" mass="19117">MSNFLEQLVREWYEYQGYFVRQNVNVGKRANGGYECELDIVAFHPKKSHLVHVEPSMDTNSWAEREKRYQRKFAAGKKYIGAVLEGIEVPDKIDQIALLVFASKKNRQTLGGGRLMIVDELLHTIMAGIAHCNLSSSAIPEQLPILRTLQLVSDYRKVVLSLWNAPSN</sequence>
<dbReference type="KEGG" id="llh:I41_01230"/>
<protein>
    <submittedName>
        <fullName evidence="1">Uncharacterized protein</fullName>
    </submittedName>
</protein>
<dbReference type="OrthoDB" id="8479975at2"/>
<name>A0A517TRJ1_9BACT</name>
<accession>A0A517TRJ1</accession>
<keyword evidence="2" id="KW-1185">Reference proteome</keyword>
<reference evidence="1 2" key="1">
    <citation type="submission" date="2019-02" db="EMBL/GenBank/DDBJ databases">
        <title>Deep-cultivation of Planctomycetes and their phenomic and genomic characterization uncovers novel biology.</title>
        <authorList>
            <person name="Wiegand S."/>
            <person name="Jogler M."/>
            <person name="Boedeker C."/>
            <person name="Pinto D."/>
            <person name="Vollmers J."/>
            <person name="Rivas-Marin E."/>
            <person name="Kohn T."/>
            <person name="Peeters S.H."/>
            <person name="Heuer A."/>
            <person name="Rast P."/>
            <person name="Oberbeckmann S."/>
            <person name="Bunk B."/>
            <person name="Jeske O."/>
            <person name="Meyerdierks A."/>
            <person name="Storesund J.E."/>
            <person name="Kallscheuer N."/>
            <person name="Luecker S."/>
            <person name="Lage O.M."/>
            <person name="Pohl T."/>
            <person name="Merkel B.J."/>
            <person name="Hornburger P."/>
            <person name="Mueller R.-W."/>
            <person name="Bruemmer F."/>
            <person name="Labrenz M."/>
            <person name="Spormann A.M."/>
            <person name="Op den Camp H."/>
            <person name="Overmann J."/>
            <person name="Amann R."/>
            <person name="Jetten M.S.M."/>
            <person name="Mascher T."/>
            <person name="Medema M.H."/>
            <person name="Devos D.P."/>
            <person name="Kaster A.-K."/>
            <person name="Ovreas L."/>
            <person name="Rohde M."/>
            <person name="Galperin M.Y."/>
            <person name="Jogler C."/>
        </authorList>
    </citation>
    <scope>NUCLEOTIDE SEQUENCE [LARGE SCALE GENOMIC DNA]</scope>
    <source>
        <strain evidence="1 2">I41</strain>
    </source>
</reference>